<feature type="region of interest" description="Disordered" evidence="1">
    <location>
        <begin position="243"/>
        <end position="332"/>
    </location>
</feature>
<reference evidence="2" key="2">
    <citation type="submission" date="2020-08" db="EMBL/GenBank/DDBJ databases">
        <title>Plant Genome Project.</title>
        <authorList>
            <person name="Zhang R.-G."/>
        </authorList>
    </citation>
    <scope>NUCLEOTIDE SEQUENCE</scope>
    <source>
        <strain evidence="2">Huo1</strain>
        <tissue evidence="2">Leaf</tissue>
    </source>
</reference>
<comment type="caution">
    <text evidence="2">The sequence shown here is derived from an EMBL/GenBank/DDBJ whole genome shotgun (WGS) entry which is preliminary data.</text>
</comment>
<name>A0A8X8YK67_SALSN</name>
<sequence length="332" mass="35676">MSLQGCNLLHIIFTPIGTLDVPRTSINFTPCIETLESPSHSECGHWAVMLIDDDRIVHIIHPNALKTDIRNKPRWRMPKRLDPQPVLGGAYADAMARPAVDLSDVHVGYSFSYGDAVVAGGEACTGDCDGAGGLQVDAVGVGAVGLGGGVDVGDGYAVAVVDAEVELFDVDGMNVAYAQAVYEAPFPSKVPVPDMERRSSERNMIQYSMLGIYRPPSLQRLHIKDDGNGDLLLHSSDDVKRSGIELSAGDDDGEQSSVESGKKPPEKEEQGWPKGIREGITVVESASALSTFLGPKAPPIKPTSPKAEGQQEESMKAVTVRRCREKEKLRES</sequence>
<evidence type="ECO:0000256" key="1">
    <source>
        <dbReference type="SAM" id="MobiDB-lite"/>
    </source>
</evidence>
<evidence type="ECO:0000313" key="2">
    <source>
        <dbReference type="EMBL" id="KAG6431465.1"/>
    </source>
</evidence>
<dbReference type="EMBL" id="PNBA02000003">
    <property type="protein sequence ID" value="KAG6431465.1"/>
    <property type="molecule type" value="Genomic_DNA"/>
</dbReference>
<feature type="compositionally biased region" description="Basic and acidic residues" evidence="1">
    <location>
        <begin position="260"/>
        <end position="277"/>
    </location>
</feature>
<protein>
    <submittedName>
        <fullName evidence="2">Uncharacterized protein</fullName>
    </submittedName>
</protein>
<proteinExistence type="predicted"/>
<dbReference type="Proteomes" id="UP000298416">
    <property type="component" value="Unassembled WGS sequence"/>
</dbReference>
<feature type="compositionally biased region" description="Basic and acidic residues" evidence="1">
    <location>
        <begin position="322"/>
        <end position="332"/>
    </location>
</feature>
<evidence type="ECO:0000313" key="3">
    <source>
        <dbReference type="Proteomes" id="UP000298416"/>
    </source>
</evidence>
<keyword evidence="3" id="KW-1185">Reference proteome</keyword>
<gene>
    <name evidence="2" type="ORF">SASPL_109544</name>
</gene>
<accession>A0A8X8YK67</accession>
<dbReference type="AlphaFoldDB" id="A0A8X8YK67"/>
<reference evidence="2" key="1">
    <citation type="submission" date="2018-01" db="EMBL/GenBank/DDBJ databases">
        <authorList>
            <person name="Mao J.F."/>
        </authorList>
    </citation>
    <scope>NUCLEOTIDE SEQUENCE</scope>
    <source>
        <strain evidence="2">Huo1</strain>
        <tissue evidence="2">Leaf</tissue>
    </source>
</reference>
<organism evidence="2">
    <name type="scientific">Salvia splendens</name>
    <name type="common">Scarlet sage</name>
    <dbReference type="NCBI Taxonomy" id="180675"/>
    <lineage>
        <taxon>Eukaryota</taxon>
        <taxon>Viridiplantae</taxon>
        <taxon>Streptophyta</taxon>
        <taxon>Embryophyta</taxon>
        <taxon>Tracheophyta</taxon>
        <taxon>Spermatophyta</taxon>
        <taxon>Magnoliopsida</taxon>
        <taxon>eudicotyledons</taxon>
        <taxon>Gunneridae</taxon>
        <taxon>Pentapetalae</taxon>
        <taxon>asterids</taxon>
        <taxon>lamiids</taxon>
        <taxon>Lamiales</taxon>
        <taxon>Lamiaceae</taxon>
        <taxon>Nepetoideae</taxon>
        <taxon>Mentheae</taxon>
        <taxon>Salviinae</taxon>
        <taxon>Salvia</taxon>
        <taxon>Salvia subgen. Calosphace</taxon>
        <taxon>core Calosphace</taxon>
    </lineage>
</organism>